<keyword evidence="6" id="KW-0597">Phosphoprotein</keyword>
<dbReference type="PROSITE" id="PS50011">
    <property type="entry name" value="PROTEIN_KINASE_DOM"/>
    <property type="match status" value="1"/>
</dbReference>
<accession>A0A485LED5</accession>
<dbReference type="EMBL" id="VJMH01006520">
    <property type="protein sequence ID" value="KAF0689120.1"/>
    <property type="molecule type" value="Genomic_DNA"/>
</dbReference>
<keyword evidence="18" id="KW-1185">Reference proteome</keyword>
<dbReference type="InterPro" id="IPR008271">
    <property type="entry name" value="Ser/Thr_kinase_AS"/>
</dbReference>
<evidence type="ECO:0000256" key="5">
    <source>
        <dbReference type="ARBA" id="ARBA00022527"/>
    </source>
</evidence>
<keyword evidence="10 13" id="KW-0067">ATP-binding</keyword>
<dbReference type="PROSITE" id="PS00108">
    <property type="entry name" value="PROTEIN_KINASE_ST"/>
    <property type="match status" value="1"/>
</dbReference>
<comment type="catalytic activity">
    <reaction evidence="11">
        <text>L-threonyl-[protein] + ATP = O-phospho-L-threonyl-[protein] + ADP + H(+)</text>
        <dbReference type="Rhea" id="RHEA:46608"/>
        <dbReference type="Rhea" id="RHEA-COMP:11060"/>
        <dbReference type="Rhea" id="RHEA-COMP:11605"/>
        <dbReference type="ChEBI" id="CHEBI:15378"/>
        <dbReference type="ChEBI" id="CHEBI:30013"/>
        <dbReference type="ChEBI" id="CHEBI:30616"/>
        <dbReference type="ChEBI" id="CHEBI:61977"/>
        <dbReference type="ChEBI" id="CHEBI:456216"/>
        <dbReference type="EC" id="2.7.11.1"/>
    </reaction>
</comment>
<evidence type="ECO:0000313" key="16">
    <source>
        <dbReference type="EMBL" id="KAF0689120.1"/>
    </source>
</evidence>
<evidence type="ECO:0000256" key="13">
    <source>
        <dbReference type="PROSITE-ProRule" id="PRU10141"/>
    </source>
</evidence>
<evidence type="ECO:0000256" key="3">
    <source>
        <dbReference type="ARBA" id="ARBA00012513"/>
    </source>
</evidence>
<gene>
    <name evidence="17" type="primary">Aste57867_19392</name>
    <name evidence="16" type="ORF">As57867_019328</name>
    <name evidence="17" type="ORF">ASTE57867_19392</name>
</gene>
<keyword evidence="7" id="KW-0808">Transferase</keyword>
<dbReference type="EMBL" id="CAADRA010006541">
    <property type="protein sequence ID" value="VFT96106.1"/>
    <property type="molecule type" value="Genomic_DNA"/>
</dbReference>
<dbReference type="EC" id="2.7.11.1" evidence="3"/>
<dbReference type="FunFam" id="1.10.510.10:FF:000057">
    <property type="entry name" value="Non-specific serine/threonine protein kinase"/>
    <property type="match status" value="1"/>
</dbReference>
<feature type="domain" description="Protein kinase" evidence="15">
    <location>
        <begin position="307"/>
        <end position="597"/>
    </location>
</feature>
<dbReference type="CDD" id="cd21742">
    <property type="entry name" value="MobB_NDR_LATS-like"/>
    <property type="match status" value="1"/>
</dbReference>
<comment type="similarity">
    <text evidence="2">Belongs to the protein kinase superfamily. AGC Ser/Thr protein kinase family.</text>
</comment>
<keyword evidence="9" id="KW-0418">Kinase</keyword>
<keyword evidence="5" id="KW-0723">Serine/threonine-protein kinase</keyword>
<evidence type="ECO:0000256" key="9">
    <source>
        <dbReference type="ARBA" id="ARBA00022777"/>
    </source>
</evidence>
<evidence type="ECO:0000256" key="4">
    <source>
        <dbReference type="ARBA" id="ARBA00022490"/>
    </source>
</evidence>
<dbReference type="AlphaFoldDB" id="A0A485LED5"/>
<keyword evidence="4" id="KW-0963">Cytoplasm</keyword>
<dbReference type="Gene3D" id="1.10.510.10">
    <property type="entry name" value="Transferase(Phosphotransferase) domain 1"/>
    <property type="match status" value="1"/>
</dbReference>
<comment type="catalytic activity">
    <reaction evidence="12">
        <text>L-seryl-[protein] + ATP = O-phospho-L-seryl-[protein] + ADP + H(+)</text>
        <dbReference type="Rhea" id="RHEA:17989"/>
        <dbReference type="Rhea" id="RHEA-COMP:9863"/>
        <dbReference type="Rhea" id="RHEA-COMP:11604"/>
        <dbReference type="ChEBI" id="CHEBI:15378"/>
        <dbReference type="ChEBI" id="CHEBI:29999"/>
        <dbReference type="ChEBI" id="CHEBI:30616"/>
        <dbReference type="ChEBI" id="CHEBI:83421"/>
        <dbReference type="ChEBI" id="CHEBI:456216"/>
        <dbReference type="EC" id="2.7.11.1"/>
    </reaction>
</comment>
<dbReference type="GO" id="GO:0005737">
    <property type="term" value="C:cytoplasm"/>
    <property type="evidence" value="ECO:0007669"/>
    <property type="project" value="UniProtKB-SubCell"/>
</dbReference>
<reference evidence="16" key="2">
    <citation type="submission" date="2019-06" db="EMBL/GenBank/DDBJ databases">
        <title>Genomics analysis of Aphanomyces spp. identifies a new class of oomycete effector associated with host adaptation.</title>
        <authorList>
            <person name="Gaulin E."/>
        </authorList>
    </citation>
    <scope>NUCLEOTIDE SEQUENCE</scope>
    <source>
        <strain evidence="16">CBS 578.67</strain>
    </source>
</reference>
<keyword evidence="8 13" id="KW-0547">Nucleotide-binding</keyword>
<dbReference type="FunFam" id="3.30.200.20:FF:000192">
    <property type="entry name" value="Serine/threonine-protein kinase cot-1"/>
    <property type="match status" value="1"/>
</dbReference>
<dbReference type="InterPro" id="IPR000719">
    <property type="entry name" value="Prot_kinase_dom"/>
</dbReference>
<dbReference type="InterPro" id="IPR059233">
    <property type="entry name" value="MobB_NdrA/B/Cbk1"/>
</dbReference>
<evidence type="ECO:0000256" key="8">
    <source>
        <dbReference type="ARBA" id="ARBA00022741"/>
    </source>
</evidence>
<dbReference type="PANTHER" id="PTHR22988:SF76">
    <property type="entry name" value="CHROMOSOME UNDETERMINED SCAFFOLD_135, WHOLE GENOME SHOTGUN SEQUENCE"/>
    <property type="match status" value="1"/>
</dbReference>
<evidence type="ECO:0000256" key="7">
    <source>
        <dbReference type="ARBA" id="ARBA00022679"/>
    </source>
</evidence>
<dbReference type="FunFam" id="1.10.510.10:FF:000086">
    <property type="entry name" value="Non-specific serine/threonine protein kinase"/>
    <property type="match status" value="1"/>
</dbReference>
<name>A0A485LED5_9STRA</name>
<dbReference type="Gene3D" id="3.30.200.20">
    <property type="entry name" value="Phosphorylase Kinase, domain 1"/>
    <property type="match status" value="1"/>
</dbReference>
<dbReference type="PROSITE" id="PS00107">
    <property type="entry name" value="PROTEIN_KINASE_ATP"/>
    <property type="match status" value="1"/>
</dbReference>
<evidence type="ECO:0000313" key="18">
    <source>
        <dbReference type="Proteomes" id="UP000332933"/>
    </source>
</evidence>
<reference evidence="17 18" key="1">
    <citation type="submission" date="2019-03" db="EMBL/GenBank/DDBJ databases">
        <authorList>
            <person name="Gaulin E."/>
            <person name="Dumas B."/>
        </authorList>
    </citation>
    <scope>NUCLEOTIDE SEQUENCE [LARGE SCALE GENOMIC DNA]</scope>
    <source>
        <strain evidence="17">CBS 568.67</strain>
    </source>
</reference>
<proteinExistence type="inferred from homology"/>
<dbReference type="GO" id="GO:0071944">
    <property type="term" value="C:cell periphery"/>
    <property type="evidence" value="ECO:0007669"/>
    <property type="project" value="UniProtKB-ARBA"/>
</dbReference>
<sequence>MSDVLLHRRPCFSESRLFWGLVDNATHSTVALLSWNLTSFAASPATLVSSVEALGALATGSLLDSDHFVAAKALSLQAATSLQARPWGHSVTFVLFLAAACYCVLPVPMKRKGTSFVVVCLMSHQLRDSFRRGLWLAPLGSTCPLPYALYLALELLLPYVVGKWWAWRAPRNESANRPRRHDTHHRACAADETETVIRCAQTSPSNARAIGFKNRCRRISSPLCLEMDEISTTTLEKASVTKAYLEQKYAIMKKEREESRMRRNILEQKMQSLKLGEPAKETYRAELRNQELSHMRQQRKRLTIQDFQSLAVVGRGAFGEVRLVRKKDSGEVFALKSMLKSSMVMKNQVGHVRAERDILAMADNECQWLVTLQYSFQDTNRLYMVMEYLPGGDLMGLLIKEDKLSENTTRFYAAEMVMAIESVHELGYIHRDIKPDNVLLDAVGHIKLTDLGLCKKMDVTQHEMLPITNHTLNEASQGHPVIERNRPYNRNRQVAFSTVGTPDYIAPEVLLQQGYGQECDWWSMGVILYECLVGYPPFNADDPMSTCRKIVNWKQTLVFPTETIQTLSPHCIDFIRRLICNAEQRLDLARIKAHPWFAGIEWKSLRTEPSPYIPARGGAEFHDMLEKLQHLDPTDAQYKLLVKQITANFDEFPDQGLGGGHDDLSDAAAPTKPSGNEGEYNKFIGYTYRRKPKVRVALDDAFQDGGNDGTGSLE</sequence>
<dbReference type="PANTHER" id="PTHR22988">
    <property type="entry name" value="MYOTONIC DYSTROPHY S/T KINASE-RELATED"/>
    <property type="match status" value="1"/>
</dbReference>
<feature type="binding site" evidence="13">
    <location>
        <position position="346"/>
    </location>
    <ligand>
        <name>ATP</name>
        <dbReference type="ChEBI" id="CHEBI:30616"/>
    </ligand>
</feature>
<evidence type="ECO:0000313" key="17">
    <source>
        <dbReference type="EMBL" id="VFT96106.1"/>
    </source>
</evidence>
<dbReference type="Pfam" id="PF00069">
    <property type="entry name" value="Pkinase"/>
    <property type="match status" value="1"/>
</dbReference>
<comment type="subcellular location">
    <subcellularLocation>
        <location evidence="1">Cytoplasm</location>
    </subcellularLocation>
</comment>
<dbReference type="InterPro" id="IPR011009">
    <property type="entry name" value="Kinase-like_dom_sf"/>
</dbReference>
<protein>
    <recommendedName>
        <fullName evidence="3">non-specific serine/threonine protein kinase</fullName>
        <ecNumber evidence="3">2.7.11.1</ecNumber>
    </recommendedName>
</protein>
<evidence type="ECO:0000256" key="11">
    <source>
        <dbReference type="ARBA" id="ARBA00047899"/>
    </source>
</evidence>
<dbReference type="InterPro" id="IPR050839">
    <property type="entry name" value="Rho-assoc_Ser/Thr_Kinase"/>
</dbReference>
<dbReference type="SUPFAM" id="SSF56112">
    <property type="entry name" value="Protein kinase-like (PK-like)"/>
    <property type="match status" value="1"/>
</dbReference>
<evidence type="ECO:0000256" key="6">
    <source>
        <dbReference type="ARBA" id="ARBA00022553"/>
    </source>
</evidence>
<dbReference type="Proteomes" id="UP000332933">
    <property type="component" value="Unassembled WGS sequence"/>
</dbReference>
<evidence type="ECO:0000256" key="2">
    <source>
        <dbReference type="ARBA" id="ARBA00009903"/>
    </source>
</evidence>
<feature type="region of interest" description="Disordered" evidence="14">
    <location>
        <begin position="656"/>
        <end position="680"/>
    </location>
</feature>
<dbReference type="InterPro" id="IPR017441">
    <property type="entry name" value="Protein_kinase_ATP_BS"/>
</dbReference>
<evidence type="ECO:0000256" key="1">
    <source>
        <dbReference type="ARBA" id="ARBA00004496"/>
    </source>
</evidence>
<evidence type="ECO:0000256" key="12">
    <source>
        <dbReference type="ARBA" id="ARBA00048679"/>
    </source>
</evidence>
<evidence type="ECO:0000256" key="10">
    <source>
        <dbReference type="ARBA" id="ARBA00022840"/>
    </source>
</evidence>
<evidence type="ECO:0000259" key="15">
    <source>
        <dbReference type="PROSITE" id="PS50011"/>
    </source>
</evidence>
<dbReference type="GO" id="GO:0005524">
    <property type="term" value="F:ATP binding"/>
    <property type="evidence" value="ECO:0007669"/>
    <property type="project" value="UniProtKB-UniRule"/>
</dbReference>
<dbReference type="SMART" id="SM00220">
    <property type="entry name" value="S_TKc"/>
    <property type="match status" value="1"/>
</dbReference>
<dbReference type="GO" id="GO:0004674">
    <property type="term" value="F:protein serine/threonine kinase activity"/>
    <property type="evidence" value="ECO:0007669"/>
    <property type="project" value="UniProtKB-KW"/>
</dbReference>
<evidence type="ECO:0000256" key="14">
    <source>
        <dbReference type="SAM" id="MobiDB-lite"/>
    </source>
</evidence>
<organism evidence="17 18">
    <name type="scientific">Aphanomyces stellatus</name>
    <dbReference type="NCBI Taxonomy" id="120398"/>
    <lineage>
        <taxon>Eukaryota</taxon>
        <taxon>Sar</taxon>
        <taxon>Stramenopiles</taxon>
        <taxon>Oomycota</taxon>
        <taxon>Saprolegniomycetes</taxon>
        <taxon>Saprolegniales</taxon>
        <taxon>Verrucalvaceae</taxon>
        <taxon>Aphanomyces</taxon>
    </lineage>
</organism>
<dbReference type="OrthoDB" id="3638488at2759"/>